<sequence>MAAAVAAELRATGHTVVTPSWNEYLRPGSDLRASLLRPLLTSTVGALYAGARDSEGIAVLDTLASRGKNLVSDAGEPLVTERDLGRLDIASNRPESLLAAGLSMLAAQLLMHELVVRPALAEGCTVIQDSHGIKAVVKSIVLADRSLPRNSDAEPVREFRSFLWSCLRTWAAPSMGVLLTGDPRTALQRKTAARDLTFTEHFGLTGAGGESSFVSFQERLQDELRVLAGGAGWTEVTVRGGTKDESVSATVDVVLAMMATPVPSGAGRSEPA</sequence>
<evidence type="ECO:0000313" key="1">
    <source>
        <dbReference type="EMBL" id="OZM75128.1"/>
    </source>
</evidence>
<dbReference type="RefSeq" id="WP_094860906.1">
    <property type="nucleotide sequence ID" value="NZ_NKYE01000001.1"/>
</dbReference>
<dbReference type="EMBL" id="NKYE01000001">
    <property type="protein sequence ID" value="OZM75128.1"/>
    <property type="molecule type" value="Genomic_DNA"/>
</dbReference>
<reference evidence="1 2" key="1">
    <citation type="submission" date="2017-07" db="EMBL/GenBank/DDBJ databases">
        <title>Amycolatopsis antarcticus sp. nov., isolated from the surface of an Antarcticus brown macroalga.</title>
        <authorList>
            <person name="Wang J."/>
            <person name="Leiva S."/>
            <person name="Huang J."/>
            <person name="Huang Y."/>
        </authorList>
    </citation>
    <scope>NUCLEOTIDE SEQUENCE [LARGE SCALE GENOMIC DNA]</scope>
    <source>
        <strain evidence="1 2">AU-G6</strain>
    </source>
</reference>
<dbReference type="InterPro" id="IPR027417">
    <property type="entry name" value="P-loop_NTPase"/>
</dbReference>
<protein>
    <submittedName>
        <fullName evidence="1">Uncharacterized protein</fullName>
    </submittedName>
</protein>
<keyword evidence="2" id="KW-1185">Reference proteome</keyword>
<dbReference type="InParanoid" id="A0A263DAW9"/>
<dbReference type="AlphaFoldDB" id="A0A263DAW9"/>
<dbReference type="Proteomes" id="UP000242444">
    <property type="component" value="Unassembled WGS sequence"/>
</dbReference>
<dbReference type="Gene3D" id="3.40.50.300">
    <property type="entry name" value="P-loop containing nucleotide triphosphate hydrolases"/>
    <property type="match status" value="1"/>
</dbReference>
<accession>A0A263DAW9</accession>
<name>A0A263DAW9_9PSEU</name>
<organism evidence="1 2">
    <name type="scientific">Amycolatopsis antarctica</name>
    <dbReference type="NCBI Taxonomy" id="1854586"/>
    <lineage>
        <taxon>Bacteria</taxon>
        <taxon>Bacillati</taxon>
        <taxon>Actinomycetota</taxon>
        <taxon>Actinomycetes</taxon>
        <taxon>Pseudonocardiales</taxon>
        <taxon>Pseudonocardiaceae</taxon>
        <taxon>Amycolatopsis</taxon>
    </lineage>
</organism>
<gene>
    <name evidence="1" type="ORF">CFN78_02895</name>
</gene>
<evidence type="ECO:0000313" key="2">
    <source>
        <dbReference type="Proteomes" id="UP000242444"/>
    </source>
</evidence>
<proteinExistence type="predicted"/>
<comment type="caution">
    <text evidence="1">The sequence shown here is derived from an EMBL/GenBank/DDBJ whole genome shotgun (WGS) entry which is preliminary data.</text>
</comment>